<sequence>MTHFLAGVDIGGTKIATALIDATQPTKIVFRHRTATPRTDVMVEVLREIRTLKEQAQQLGGELVAVGIGAPGVVDPHEGYVVSAGPTMPGWAGTAIKASVIAEFGLPTAVHNDVRIMGLGEAVYGAGGEYTRPLFLSLGTGVGGALIYSGKLIESPHHTAGELRNILGRRIDGAVAPIEEFASGPGLARSFFELSGEKIELPEIMERYHAGDSTAIAVLDGNLRNLGEALAGFASAIDIDALIVGGGVSKIGEPIMRPLTEGFRQHALAPIDTIPIKPAELGTDAPLVGAAYLAAQAWKGQ</sequence>
<dbReference type="Gene3D" id="3.30.420.40">
    <property type="match status" value="2"/>
</dbReference>
<dbReference type="KEGG" id="cei:CEPID_10015"/>
<dbReference type="InterPro" id="IPR000600">
    <property type="entry name" value="ROK"/>
</dbReference>
<dbReference type="Proteomes" id="UP000035368">
    <property type="component" value="Chromosome"/>
</dbReference>
<dbReference type="PANTHER" id="PTHR18964:SF149">
    <property type="entry name" value="BIFUNCTIONAL UDP-N-ACETYLGLUCOSAMINE 2-EPIMERASE_N-ACETYLMANNOSAMINE KINASE"/>
    <property type="match status" value="1"/>
</dbReference>
<keyword evidence="3" id="KW-1185">Reference proteome</keyword>
<proteinExistence type="inferred from homology"/>
<dbReference type="GO" id="GO:0004340">
    <property type="term" value="F:glucokinase activity"/>
    <property type="evidence" value="ECO:0007669"/>
    <property type="project" value="UniProtKB-EC"/>
</dbReference>
<protein>
    <submittedName>
        <fullName evidence="2">Transcriptional regulator/sugar kinase</fullName>
        <ecNumber evidence="2">2.7.1.2</ecNumber>
    </submittedName>
</protein>
<evidence type="ECO:0000313" key="3">
    <source>
        <dbReference type="Proteomes" id="UP000035368"/>
    </source>
</evidence>
<accession>A0A0G3GYB0</accession>
<name>A0A0G3GYB0_9CORY</name>
<dbReference type="OrthoDB" id="8772678at2"/>
<gene>
    <name evidence="2" type="ORF">CEPID_10015</name>
</gene>
<dbReference type="EC" id="2.7.1.2" evidence="2"/>
<evidence type="ECO:0000256" key="1">
    <source>
        <dbReference type="ARBA" id="ARBA00006479"/>
    </source>
</evidence>
<evidence type="ECO:0000313" key="2">
    <source>
        <dbReference type="EMBL" id="AKK03842.1"/>
    </source>
</evidence>
<dbReference type="AlphaFoldDB" id="A0A0G3GYB0"/>
<dbReference type="EMBL" id="CP011541">
    <property type="protein sequence ID" value="AKK03842.1"/>
    <property type="molecule type" value="Genomic_DNA"/>
</dbReference>
<dbReference type="PANTHER" id="PTHR18964">
    <property type="entry name" value="ROK (REPRESSOR, ORF, KINASE) FAMILY"/>
    <property type="match status" value="1"/>
</dbReference>
<dbReference type="Pfam" id="PF00480">
    <property type="entry name" value="ROK"/>
    <property type="match status" value="1"/>
</dbReference>
<dbReference type="SUPFAM" id="SSF53067">
    <property type="entry name" value="Actin-like ATPase domain"/>
    <property type="match status" value="1"/>
</dbReference>
<keyword evidence="2" id="KW-0808">Transferase</keyword>
<dbReference type="STRING" id="1050174.CEPID_10015"/>
<organism evidence="2 3">
    <name type="scientific">Corynebacterium epidermidicanis</name>
    <dbReference type="NCBI Taxonomy" id="1050174"/>
    <lineage>
        <taxon>Bacteria</taxon>
        <taxon>Bacillati</taxon>
        <taxon>Actinomycetota</taxon>
        <taxon>Actinomycetes</taxon>
        <taxon>Mycobacteriales</taxon>
        <taxon>Corynebacteriaceae</taxon>
        <taxon>Corynebacterium</taxon>
    </lineage>
</organism>
<dbReference type="RefSeq" id="WP_047240798.1">
    <property type="nucleotide sequence ID" value="NZ_CP011541.1"/>
</dbReference>
<comment type="similarity">
    <text evidence="1">Belongs to the ROK (NagC/XylR) family.</text>
</comment>
<keyword evidence="2" id="KW-0418">Kinase</keyword>
<dbReference type="InterPro" id="IPR043129">
    <property type="entry name" value="ATPase_NBD"/>
</dbReference>
<reference evidence="2 3" key="1">
    <citation type="submission" date="2015-05" db="EMBL/GenBank/DDBJ databases">
        <title>Complete genome sequence of Corynebacterium epidermidicanis DSM 45586, isolated from the skin of a dog suffering from pruritus.</title>
        <authorList>
            <person name="Ruckert C."/>
            <person name="Albersmeier A."/>
            <person name="Winkler A."/>
            <person name="Tauch A."/>
        </authorList>
    </citation>
    <scope>NUCLEOTIDE SEQUENCE [LARGE SCALE GENOMIC DNA]</scope>
    <source>
        <strain evidence="2 3">DSM 45586</strain>
    </source>
</reference>
<dbReference type="PATRIC" id="fig|1050174.4.peg.2020"/>